<name>A0ACC2LGD2_PERAE</name>
<sequence length="190" mass="21282">MVMIGEAHDGRRCHGSSSSEWSVEEVLKTAFSTSLGKKERASSTVRRRTPTNRTAAQSLPSVSPCKCKAREKHDTEARREGFRGDAAVPPFVTPYPPLSSKGATQPNREYQLSTKERSLLEKFWIEYHTTPDRILETCSYISAHDLYLVLRRNATVLYGHPKAIFKMTADGADLSRPSSLSIDQRQRLAA</sequence>
<evidence type="ECO:0000313" key="1">
    <source>
        <dbReference type="EMBL" id="KAJ8632491.1"/>
    </source>
</evidence>
<organism evidence="1 2">
    <name type="scientific">Persea americana</name>
    <name type="common">Avocado</name>
    <dbReference type="NCBI Taxonomy" id="3435"/>
    <lineage>
        <taxon>Eukaryota</taxon>
        <taxon>Viridiplantae</taxon>
        <taxon>Streptophyta</taxon>
        <taxon>Embryophyta</taxon>
        <taxon>Tracheophyta</taxon>
        <taxon>Spermatophyta</taxon>
        <taxon>Magnoliopsida</taxon>
        <taxon>Magnoliidae</taxon>
        <taxon>Laurales</taxon>
        <taxon>Lauraceae</taxon>
        <taxon>Persea</taxon>
    </lineage>
</organism>
<gene>
    <name evidence="1" type="ORF">MRB53_025827</name>
</gene>
<protein>
    <submittedName>
        <fullName evidence="1">Uncharacterized protein</fullName>
    </submittedName>
</protein>
<dbReference type="EMBL" id="CM056816">
    <property type="protein sequence ID" value="KAJ8632491.1"/>
    <property type="molecule type" value="Genomic_DNA"/>
</dbReference>
<accession>A0ACC2LGD2</accession>
<comment type="caution">
    <text evidence="1">The sequence shown here is derived from an EMBL/GenBank/DDBJ whole genome shotgun (WGS) entry which is preliminary data.</text>
</comment>
<keyword evidence="2" id="KW-1185">Reference proteome</keyword>
<dbReference type="Proteomes" id="UP001234297">
    <property type="component" value="Chromosome 8"/>
</dbReference>
<evidence type="ECO:0000313" key="2">
    <source>
        <dbReference type="Proteomes" id="UP001234297"/>
    </source>
</evidence>
<proteinExistence type="predicted"/>
<reference evidence="1 2" key="1">
    <citation type="journal article" date="2022" name="Hortic Res">
        <title>A haplotype resolved chromosomal level avocado genome allows analysis of novel avocado genes.</title>
        <authorList>
            <person name="Nath O."/>
            <person name="Fletcher S.J."/>
            <person name="Hayward A."/>
            <person name="Shaw L.M."/>
            <person name="Masouleh A.K."/>
            <person name="Furtado A."/>
            <person name="Henry R.J."/>
            <person name="Mitter N."/>
        </authorList>
    </citation>
    <scope>NUCLEOTIDE SEQUENCE [LARGE SCALE GENOMIC DNA]</scope>
    <source>
        <strain evidence="2">cv. Hass</strain>
    </source>
</reference>